<evidence type="ECO:0000256" key="2">
    <source>
        <dbReference type="ARBA" id="ARBA00022448"/>
    </source>
</evidence>
<dbReference type="OrthoDB" id="9804995at2"/>
<keyword evidence="5" id="KW-0472">Membrane</keyword>
<feature type="domain" description="TonB-dependent receptor plug" evidence="7">
    <location>
        <begin position="124"/>
        <end position="223"/>
    </location>
</feature>
<dbReference type="Gene3D" id="2.60.40.1120">
    <property type="entry name" value="Carboxypeptidase-like, regulatory domain"/>
    <property type="match status" value="1"/>
</dbReference>
<sequence length="797" mass="89538">MISRKIVLLVAGLWGLVWSVHAQTGTIKGKLLNARTNAPLEFATVVIQGTSVGTSSDMDGKFVLNNVKPGFLKLMVRAVGFETKLSEEIQVQGNQTTYLEIPVEEFATSLNEVTVRPNLLLKRVDSPLSVLSLGVQQIEKSAGANRDVSKLVQTLPGVGATDPNRNDLIVRGGGPAENVFYLDGIELPVINHFSTQGASGGVVGILNPDFIREITFYTGAFPANKANTLSSVMDIKQKDGSKDRVHTKLSVGASDAALTVDGPLGKKSTFIVSARQSYLQLLFKAIGLPFLPTYNDFQIKYKYQIDPKNEISIIALGAIDHMTLNRSLEKTGTESQKYLLSYLPEFRQWNYTIGAVYKHFGNKHIDTWVLSRNMLRNSNFKYMGNDKTRPKISDYMSDEVENKLRYERTFTALPFKLMTGAGIEYANYKNETERLSYVNGELKPATYSSNINLFSYQAFAQASKSFFNDDLKLSLGVNLMGNTYNSDMRNPLNQLSPRFSVSYAVTSKLDINGNIGRYAMQPAYTTLGFKDEKGVLVNRHDGIKYIKSDQTVVGLDYRPSDVLRFSVEGFYKFYDDYPLSLSDSISLASKGVEYGQVGDEAISSTEEGRAYGVELVGQVRSWHGLDLTATYTLFRSEFTNGKGQYVPSSWDTEHMLNIMASYKLGKSWNIAIRWRYIGGAPYSPIDMEKSTDKKAWSVSNQAYIDYKRFNQLRLPASHQLDVRIDKEFYFKKWMLNLYVDVQNVYNFKSTNAPIYTNKDEEGRVMDDPVDPQNRQKIRQLNVFYGTVLPTIGIITKF</sequence>
<evidence type="ECO:0000256" key="1">
    <source>
        <dbReference type="ARBA" id="ARBA00004571"/>
    </source>
</evidence>
<dbReference type="Proteomes" id="UP000030125">
    <property type="component" value="Unassembled WGS sequence"/>
</dbReference>
<dbReference type="GO" id="GO:0009279">
    <property type="term" value="C:cell outer membrane"/>
    <property type="evidence" value="ECO:0007669"/>
    <property type="project" value="UniProtKB-SubCell"/>
</dbReference>
<dbReference type="InterPro" id="IPR037066">
    <property type="entry name" value="Plug_dom_sf"/>
</dbReference>
<dbReference type="Gene3D" id="2.170.130.10">
    <property type="entry name" value="TonB-dependent receptor, plug domain"/>
    <property type="match status" value="1"/>
</dbReference>
<dbReference type="InterPro" id="IPR012910">
    <property type="entry name" value="Plug_dom"/>
</dbReference>
<dbReference type="InterPro" id="IPR036942">
    <property type="entry name" value="Beta-barrel_TonB_sf"/>
</dbReference>
<keyword evidence="3" id="KW-1134">Transmembrane beta strand</keyword>
<dbReference type="GO" id="GO:0015344">
    <property type="term" value="F:siderophore uptake transmembrane transporter activity"/>
    <property type="evidence" value="ECO:0007669"/>
    <property type="project" value="TreeGrafter"/>
</dbReference>
<comment type="subcellular location">
    <subcellularLocation>
        <location evidence="1">Cell outer membrane</location>
        <topology evidence="1">Multi-pass membrane protein</topology>
    </subcellularLocation>
</comment>
<evidence type="ECO:0000256" key="6">
    <source>
        <dbReference type="ARBA" id="ARBA00023237"/>
    </source>
</evidence>
<keyword evidence="6" id="KW-0998">Cell outer membrane</keyword>
<gene>
    <name evidence="8" type="ORF">HQ35_04605</name>
</gene>
<name>A0A0A2EUT6_PORCN</name>
<dbReference type="Gene3D" id="2.40.170.20">
    <property type="entry name" value="TonB-dependent receptor, beta-barrel domain"/>
    <property type="match status" value="1"/>
</dbReference>
<protein>
    <submittedName>
        <fullName evidence="8">Membrane protein</fullName>
    </submittedName>
</protein>
<dbReference type="RefSeq" id="WP_036851434.1">
    <property type="nucleotide sequence ID" value="NZ_JQJD01000030.1"/>
</dbReference>
<accession>A0A0A2EUT6</accession>
<evidence type="ECO:0000256" key="3">
    <source>
        <dbReference type="ARBA" id="ARBA00022452"/>
    </source>
</evidence>
<evidence type="ECO:0000259" key="7">
    <source>
        <dbReference type="Pfam" id="PF07715"/>
    </source>
</evidence>
<keyword evidence="9" id="KW-1185">Reference proteome</keyword>
<dbReference type="PANTHER" id="PTHR30069:SF57">
    <property type="entry name" value="TONB-DEPENDENT RECEPTOR"/>
    <property type="match status" value="1"/>
</dbReference>
<keyword evidence="4" id="KW-0812">Transmembrane</keyword>
<organism evidence="8 9">
    <name type="scientific">Porphyromonas cangingivalis</name>
    <dbReference type="NCBI Taxonomy" id="36874"/>
    <lineage>
        <taxon>Bacteria</taxon>
        <taxon>Pseudomonadati</taxon>
        <taxon>Bacteroidota</taxon>
        <taxon>Bacteroidia</taxon>
        <taxon>Bacteroidales</taxon>
        <taxon>Porphyromonadaceae</taxon>
        <taxon>Porphyromonas</taxon>
    </lineage>
</organism>
<dbReference type="PANTHER" id="PTHR30069">
    <property type="entry name" value="TONB-DEPENDENT OUTER MEMBRANE RECEPTOR"/>
    <property type="match status" value="1"/>
</dbReference>
<dbReference type="eggNOG" id="COG4771">
    <property type="taxonomic scope" value="Bacteria"/>
</dbReference>
<evidence type="ECO:0000313" key="9">
    <source>
        <dbReference type="Proteomes" id="UP000030125"/>
    </source>
</evidence>
<comment type="caution">
    <text evidence="8">The sequence shown here is derived from an EMBL/GenBank/DDBJ whole genome shotgun (WGS) entry which is preliminary data.</text>
</comment>
<proteinExistence type="predicted"/>
<dbReference type="EMBL" id="JQJD01000030">
    <property type="protein sequence ID" value="KGN81250.1"/>
    <property type="molecule type" value="Genomic_DNA"/>
</dbReference>
<dbReference type="AlphaFoldDB" id="A0A0A2EUT6"/>
<evidence type="ECO:0000256" key="5">
    <source>
        <dbReference type="ARBA" id="ARBA00023136"/>
    </source>
</evidence>
<dbReference type="SUPFAM" id="SSF49464">
    <property type="entry name" value="Carboxypeptidase regulatory domain-like"/>
    <property type="match status" value="1"/>
</dbReference>
<dbReference type="SUPFAM" id="SSF56935">
    <property type="entry name" value="Porins"/>
    <property type="match status" value="1"/>
</dbReference>
<dbReference type="Pfam" id="PF07715">
    <property type="entry name" value="Plug"/>
    <property type="match status" value="1"/>
</dbReference>
<dbReference type="STRING" id="36874.HQ34_03750"/>
<dbReference type="InterPro" id="IPR008969">
    <property type="entry name" value="CarboxyPept-like_regulatory"/>
</dbReference>
<evidence type="ECO:0000256" key="4">
    <source>
        <dbReference type="ARBA" id="ARBA00022692"/>
    </source>
</evidence>
<dbReference type="GO" id="GO:0044718">
    <property type="term" value="P:siderophore transmembrane transport"/>
    <property type="evidence" value="ECO:0007669"/>
    <property type="project" value="TreeGrafter"/>
</dbReference>
<dbReference type="Pfam" id="PF13715">
    <property type="entry name" value="CarbopepD_reg_2"/>
    <property type="match status" value="1"/>
</dbReference>
<dbReference type="InterPro" id="IPR039426">
    <property type="entry name" value="TonB-dep_rcpt-like"/>
</dbReference>
<reference evidence="8 9" key="1">
    <citation type="submission" date="2014-08" db="EMBL/GenBank/DDBJ databases">
        <title>Porphyromonas cangingivalis strain:COT-109_OH1386 Genome sequencing.</title>
        <authorList>
            <person name="Wallis C."/>
            <person name="Deusch O."/>
            <person name="O'Flynn C."/>
            <person name="Davis I."/>
            <person name="Jospin G."/>
            <person name="Darling A.E."/>
            <person name="Coil D.A."/>
            <person name="Alexiev A."/>
            <person name="Horsfall A."/>
            <person name="Kirkwood N."/>
            <person name="Harris S."/>
            <person name="Eisen J.A."/>
        </authorList>
    </citation>
    <scope>NUCLEOTIDE SEQUENCE [LARGE SCALE GENOMIC DNA]</scope>
    <source>
        <strain evidence="9">COT-109 OH1386</strain>
    </source>
</reference>
<evidence type="ECO:0000313" key="8">
    <source>
        <dbReference type="EMBL" id="KGN81250.1"/>
    </source>
</evidence>
<keyword evidence="2" id="KW-0813">Transport</keyword>